<dbReference type="STRING" id="946122.A0A0C2WT07"/>
<evidence type="ECO:0000256" key="1">
    <source>
        <dbReference type="SAM" id="MobiDB-lite"/>
    </source>
</evidence>
<dbReference type="HOGENOM" id="CLU_088618_3_0_1"/>
<gene>
    <name evidence="3" type="ORF">M378DRAFT_162695</name>
</gene>
<evidence type="ECO:0000313" key="4">
    <source>
        <dbReference type="Proteomes" id="UP000054549"/>
    </source>
</evidence>
<evidence type="ECO:0000256" key="2">
    <source>
        <dbReference type="SAM" id="SignalP"/>
    </source>
</evidence>
<feature type="compositionally biased region" description="Low complexity" evidence="1">
    <location>
        <begin position="118"/>
        <end position="158"/>
    </location>
</feature>
<sequence>MRTHSLVLLSFAASILGYKIITPNGTNNWTNSGPQPATWQQNASDAQNFTVVLSNRDTSFYGDQVLSALVNGSSLSTTFNPPSEGWPVGDNFRLSFVKDVNDLTTFFTQSDEFSIELPSQNSSSSATPTPTPSPVGSTPIVANPTSATTAGSQTTGTSNHANPRNDVHAALMGVFGLVGLVLAQSLA</sequence>
<feature type="signal peptide" evidence="2">
    <location>
        <begin position="1"/>
        <end position="17"/>
    </location>
</feature>
<name>A0A0C2WT07_AMAMK</name>
<feature type="region of interest" description="Disordered" evidence="1">
    <location>
        <begin position="117"/>
        <end position="164"/>
    </location>
</feature>
<evidence type="ECO:0000313" key="3">
    <source>
        <dbReference type="EMBL" id="KIL64847.1"/>
    </source>
</evidence>
<reference evidence="3 4" key="1">
    <citation type="submission" date="2014-04" db="EMBL/GenBank/DDBJ databases">
        <title>Evolutionary Origins and Diversification of the Mycorrhizal Mutualists.</title>
        <authorList>
            <consortium name="DOE Joint Genome Institute"/>
            <consortium name="Mycorrhizal Genomics Consortium"/>
            <person name="Kohler A."/>
            <person name="Kuo A."/>
            <person name="Nagy L.G."/>
            <person name="Floudas D."/>
            <person name="Copeland A."/>
            <person name="Barry K.W."/>
            <person name="Cichocki N."/>
            <person name="Veneault-Fourrey C."/>
            <person name="LaButti K."/>
            <person name="Lindquist E.A."/>
            <person name="Lipzen A."/>
            <person name="Lundell T."/>
            <person name="Morin E."/>
            <person name="Murat C."/>
            <person name="Riley R."/>
            <person name="Ohm R."/>
            <person name="Sun H."/>
            <person name="Tunlid A."/>
            <person name="Henrissat B."/>
            <person name="Grigoriev I.V."/>
            <person name="Hibbett D.S."/>
            <person name="Martin F."/>
        </authorList>
    </citation>
    <scope>NUCLEOTIDE SEQUENCE [LARGE SCALE GENOMIC DNA]</scope>
    <source>
        <strain evidence="3 4">Koide BX008</strain>
    </source>
</reference>
<keyword evidence="2" id="KW-0732">Signal</keyword>
<dbReference type="Proteomes" id="UP000054549">
    <property type="component" value="Unassembled WGS sequence"/>
</dbReference>
<dbReference type="AlphaFoldDB" id="A0A0C2WT07"/>
<dbReference type="EMBL" id="KN818246">
    <property type="protein sequence ID" value="KIL64847.1"/>
    <property type="molecule type" value="Genomic_DNA"/>
</dbReference>
<proteinExistence type="predicted"/>
<feature type="chain" id="PRO_5002158441" evidence="2">
    <location>
        <begin position="18"/>
        <end position="187"/>
    </location>
</feature>
<organism evidence="3 4">
    <name type="scientific">Amanita muscaria (strain Koide BX008)</name>
    <dbReference type="NCBI Taxonomy" id="946122"/>
    <lineage>
        <taxon>Eukaryota</taxon>
        <taxon>Fungi</taxon>
        <taxon>Dikarya</taxon>
        <taxon>Basidiomycota</taxon>
        <taxon>Agaricomycotina</taxon>
        <taxon>Agaricomycetes</taxon>
        <taxon>Agaricomycetidae</taxon>
        <taxon>Agaricales</taxon>
        <taxon>Pluteineae</taxon>
        <taxon>Amanitaceae</taxon>
        <taxon>Amanita</taxon>
    </lineage>
</organism>
<keyword evidence="4" id="KW-1185">Reference proteome</keyword>
<accession>A0A0C2WT07</accession>
<dbReference type="InParanoid" id="A0A0C2WT07"/>
<protein>
    <submittedName>
        <fullName evidence="3">Uncharacterized protein</fullName>
    </submittedName>
</protein>
<dbReference type="OrthoDB" id="5316007at2759"/>